<protein>
    <submittedName>
        <fullName evidence="2">Uncharacterized protein</fullName>
    </submittedName>
</protein>
<feature type="transmembrane region" description="Helical" evidence="1">
    <location>
        <begin position="132"/>
        <end position="155"/>
    </location>
</feature>
<keyword evidence="1" id="KW-0812">Transmembrane</keyword>
<sequence length="243" mass="26314">MIQDLGLILIGLEIIYICFLSLPISILSAIILSWIVHLPVTIRQEVEKGLGGGARFVVILVLGMLGSFMWIMMIFCATCTNDNDIMVKVTFSLGLGSIILWIVYAACTPWHPESKLSPEVLSAHTVRTGCRQILALKCLIVIVLSIMAIFILTCIGEKYGMFGTPNNTRNTRRNRKTTTPNINASEDGAAERLAQTGVKAINNLDLEAGTGSGNAVTSQLESEKTQCESKTEVINIAALDGAD</sequence>
<accession>A0A9P5NH40</accession>
<keyword evidence="1" id="KW-0472">Membrane</keyword>
<dbReference type="AlphaFoldDB" id="A0A9P5NH40"/>
<organism evidence="2 3">
    <name type="scientific">Gymnopilus junonius</name>
    <name type="common">Spectacular rustgill mushroom</name>
    <name type="synonym">Gymnopilus spectabilis subsp. junonius</name>
    <dbReference type="NCBI Taxonomy" id="109634"/>
    <lineage>
        <taxon>Eukaryota</taxon>
        <taxon>Fungi</taxon>
        <taxon>Dikarya</taxon>
        <taxon>Basidiomycota</taxon>
        <taxon>Agaricomycotina</taxon>
        <taxon>Agaricomycetes</taxon>
        <taxon>Agaricomycetidae</taxon>
        <taxon>Agaricales</taxon>
        <taxon>Agaricineae</taxon>
        <taxon>Hymenogastraceae</taxon>
        <taxon>Gymnopilus</taxon>
    </lineage>
</organism>
<comment type="caution">
    <text evidence="2">The sequence shown here is derived from an EMBL/GenBank/DDBJ whole genome shotgun (WGS) entry which is preliminary data.</text>
</comment>
<gene>
    <name evidence="2" type="ORF">CPB84DRAFT_1784426</name>
</gene>
<feature type="transmembrane region" description="Helical" evidence="1">
    <location>
        <begin position="56"/>
        <end position="77"/>
    </location>
</feature>
<feature type="transmembrane region" description="Helical" evidence="1">
    <location>
        <begin position="89"/>
        <end position="112"/>
    </location>
</feature>
<dbReference type="EMBL" id="JADNYJ010000073">
    <property type="protein sequence ID" value="KAF8891106.1"/>
    <property type="molecule type" value="Genomic_DNA"/>
</dbReference>
<keyword evidence="3" id="KW-1185">Reference proteome</keyword>
<evidence type="ECO:0000256" key="1">
    <source>
        <dbReference type="SAM" id="Phobius"/>
    </source>
</evidence>
<feature type="transmembrane region" description="Helical" evidence="1">
    <location>
        <begin position="7"/>
        <end position="36"/>
    </location>
</feature>
<evidence type="ECO:0000313" key="2">
    <source>
        <dbReference type="EMBL" id="KAF8891106.1"/>
    </source>
</evidence>
<reference evidence="2" key="1">
    <citation type="submission" date="2020-11" db="EMBL/GenBank/DDBJ databases">
        <authorList>
            <consortium name="DOE Joint Genome Institute"/>
            <person name="Ahrendt S."/>
            <person name="Riley R."/>
            <person name="Andreopoulos W."/>
            <person name="LaButti K."/>
            <person name="Pangilinan J."/>
            <person name="Ruiz-duenas F.J."/>
            <person name="Barrasa J.M."/>
            <person name="Sanchez-Garcia M."/>
            <person name="Camarero S."/>
            <person name="Miyauchi S."/>
            <person name="Serrano A."/>
            <person name="Linde D."/>
            <person name="Babiker R."/>
            <person name="Drula E."/>
            <person name="Ayuso-Fernandez I."/>
            <person name="Pacheco R."/>
            <person name="Padilla G."/>
            <person name="Ferreira P."/>
            <person name="Barriuso J."/>
            <person name="Kellner H."/>
            <person name="Castanera R."/>
            <person name="Alfaro M."/>
            <person name="Ramirez L."/>
            <person name="Pisabarro A.G."/>
            <person name="Kuo A."/>
            <person name="Tritt A."/>
            <person name="Lipzen A."/>
            <person name="He G."/>
            <person name="Yan M."/>
            <person name="Ng V."/>
            <person name="Cullen D."/>
            <person name="Martin F."/>
            <person name="Rosso M.-N."/>
            <person name="Henrissat B."/>
            <person name="Hibbett D."/>
            <person name="Martinez A.T."/>
            <person name="Grigoriev I.V."/>
        </authorList>
    </citation>
    <scope>NUCLEOTIDE SEQUENCE</scope>
    <source>
        <strain evidence="2">AH 44721</strain>
    </source>
</reference>
<name>A0A9P5NH40_GYMJU</name>
<dbReference type="Proteomes" id="UP000724874">
    <property type="component" value="Unassembled WGS sequence"/>
</dbReference>
<keyword evidence="1" id="KW-1133">Transmembrane helix</keyword>
<proteinExistence type="predicted"/>
<dbReference type="OrthoDB" id="3118394at2759"/>
<evidence type="ECO:0000313" key="3">
    <source>
        <dbReference type="Proteomes" id="UP000724874"/>
    </source>
</evidence>